<dbReference type="GO" id="GO:0050566">
    <property type="term" value="F:asparaginyl-tRNA synthase (glutamine-hydrolyzing) activity"/>
    <property type="evidence" value="ECO:0007669"/>
    <property type="project" value="RHEA"/>
</dbReference>
<dbReference type="Pfam" id="PF02686">
    <property type="entry name" value="GatC"/>
    <property type="match status" value="1"/>
</dbReference>
<keyword evidence="2" id="KW-0808">Transferase</keyword>
<keyword evidence="3" id="KW-1185">Reference proteome</keyword>
<accession>A0A1H2A4D8</accession>
<dbReference type="SUPFAM" id="SSF141000">
    <property type="entry name" value="Glu-tRNAGln amidotransferase C subunit"/>
    <property type="match status" value="1"/>
</dbReference>
<comment type="catalytic activity">
    <reaction evidence="1">
        <text>L-glutamyl-tRNA(Gln) + L-glutamine + ATP + H2O = L-glutaminyl-tRNA(Gln) + L-glutamate + ADP + phosphate + H(+)</text>
        <dbReference type="Rhea" id="RHEA:17521"/>
        <dbReference type="Rhea" id="RHEA-COMP:9681"/>
        <dbReference type="Rhea" id="RHEA-COMP:9684"/>
        <dbReference type="ChEBI" id="CHEBI:15377"/>
        <dbReference type="ChEBI" id="CHEBI:15378"/>
        <dbReference type="ChEBI" id="CHEBI:29985"/>
        <dbReference type="ChEBI" id="CHEBI:30616"/>
        <dbReference type="ChEBI" id="CHEBI:43474"/>
        <dbReference type="ChEBI" id="CHEBI:58359"/>
        <dbReference type="ChEBI" id="CHEBI:78520"/>
        <dbReference type="ChEBI" id="CHEBI:78521"/>
        <dbReference type="ChEBI" id="CHEBI:456216"/>
    </reaction>
</comment>
<keyword evidence="1" id="KW-0436">Ligase</keyword>
<dbReference type="STRING" id="630515.SAMN04489812_5632"/>
<protein>
    <recommendedName>
        <fullName evidence="1">Aspartyl/glutamyl-tRNA(Asn/Gln) amidotransferase subunit C</fullName>
        <shortName evidence="1">Asp/Glu-ADT subunit C</shortName>
        <ecNumber evidence="1">6.3.5.-</ecNumber>
    </recommendedName>
</protein>
<dbReference type="GO" id="GO:0005524">
    <property type="term" value="F:ATP binding"/>
    <property type="evidence" value="ECO:0007669"/>
    <property type="project" value="UniProtKB-KW"/>
</dbReference>
<dbReference type="GO" id="GO:0016740">
    <property type="term" value="F:transferase activity"/>
    <property type="evidence" value="ECO:0007669"/>
    <property type="project" value="UniProtKB-KW"/>
</dbReference>
<organism evidence="2 3">
    <name type="scientific">Microlunatus soli</name>
    <dbReference type="NCBI Taxonomy" id="630515"/>
    <lineage>
        <taxon>Bacteria</taxon>
        <taxon>Bacillati</taxon>
        <taxon>Actinomycetota</taxon>
        <taxon>Actinomycetes</taxon>
        <taxon>Propionibacteriales</taxon>
        <taxon>Propionibacteriaceae</taxon>
        <taxon>Microlunatus</taxon>
    </lineage>
</organism>
<proteinExistence type="inferred from homology"/>
<dbReference type="InterPro" id="IPR003837">
    <property type="entry name" value="GatC"/>
</dbReference>
<dbReference type="PANTHER" id="PTHR15004">
    <property type="entry name" value="GLUTAMYL-TRNA(GLN) AMIDOTRANSFERASE SUBUNIT C, MITOCHONDRIAL"/>
    <property type="match status" value="1"/>
</dbReference>
<dbReference type="EMBL" id="LT629772">
    <property type="protein sequence ID" value="SDT40316.1"/>
    <property type="molecule type" value="Genomic_DNA"/>
</dbReference>
<comment type="catalytic activity">
    <reaction evidence="1">
        <text>L-aspartyl-tRNA(Asn) + L-glutamine + ATP + H2O = L-asparaginyl-tRNA(Asn) + L-glutamate + ADP + phosphate + 2 H(+)</text>
        <dbReference type="Rhea" id="RHEA:14513"/>
        <dbReference type="Rhea" id="RHEA-COMP:9674"/>
        <dbReference type="Rhea" id="RHEA-COMP:9677"/>
        <dbReference type="ChEBI" id="CHEBI:15377"/>
        <dbReference type="ChEBI" id="CHEBI:15378"/>
        <dbReference type="ChEBI" id="CHEBI:29985"/>
        <dbReference type="ChEBI" id="CHEBI:30616"/>
        <dbReference type="ChEBI" id="CHEBI:43474"/>
        <dbReference type="ChEBI" id="CHEBI:58359"/>
        <dbReference type="ChEBI" id="CHEBI:78515"/>
        <dbReference type="ChEBI" id="CHEBI:78516"/>
        <dbReference type="ChEBI" id="CHEBI:456216"/>
    </reaction>
</comment>
<dbReference type="EC" id="6.3.5.-" evidence="1"/>
<keyword evidence="1" id="KW-0547">Nucleotide-binding</keyword>
<comment type="function">
    <text evidence="1">Allows the formation of correctly charged Asn-tRNA(Asn) or Gln-tRNA(Gln) through the transamidation of misacylated Asp-tRNA(Asn) or Glu-tRNA(Gln) in organisms which lack either or both of asparaginyl-tRNA or glutaminyl-tRNA synthetases. The reaction takes place in the presence of glutamine and ATP through an activated phospho-Asp-tRNA(Asn) or phospho-Glu-tRNA(Gln).</text>
</comment>
<dbReference type="HAMAP" id="MF_00122">
    <property type="entry name" value="GatC"/>
    <property type="match status" value="1"/>
</dbReference>
<dbReference type="GO" id="GO:0050567">
    <property type="term" value="F:glutaminyl-tRNA synthase (glutamine-hydrolyzing) activity"/>
    <property type="evidence" value="ECO:0007669"/>
    <property type="project" value="UniProtKB-UniRule"/>
</dbReference>
<gene>
    <name evidence="1" type="primary">gatC</name>
    <name evidence="2" type="ORF">SAMN04489812_5632</name>
</gene>
<dbReference type="Gene3D" id="1.10.20.60">
    <property type="entry name" value="Glu-tRNAGln amidotransferase C subunit, N-terminal domain"/>
    <property type="match status" value="1"/>
</dbReference>
<dbReference type="GO" id="GO:0070681">
    <property type="term" value="P:glutaminyl-tRNAGln biosynthesis via transamidation"/>
    <property type="evidence" value="ECO:0007669"/>
    <property type="project" value="TreeGrafter"/>
</dbReference>
<dbReference type="PANTHER" id="PTHR15004:SF0">
    <property type="entry name" value="GLUTAMYL-TRNA(GLN) AMIDOTRANSFERASE SUBUNIT C, MITOCHONDRIAL"/>
    <property type="match status" value="1"/>
</dbReference>
<dbReference type="GO" id="GO:0006450">
    <property type="term" value="P:regulation of translational fidelity"/>
    <property type="evidence" value="ECO:0007669"/>
    <property type="project" value="InterPro"/>
</dbReference>
<name>A0A1H2A4D8_9ACTN</name>
<dbReference type="InterPro" id="IPR036113">
    <property type="entry name" value="Asp/Glu-ADT_sf_sub_c"/>
</dbReference>
<reference evidence="2 3" key="1">
    <citation type="submission" date="2016-10" db="EMBL/GenBank/DDBJ databases">
        <authorList>
            <person name="de Groot N.N."/>
        </authorList>
    </citation>
    <scope>NUCLEOTIDE SEQUENCE [LARGE SCALE GENOMIC DNA]</scope>
    <source>
        <strain evidence="2 3">DSM 21800</strain>
    </source>
</reference>
<dbReference type="Proteomes" id="UP000199103">
    <property type="component" value="Chromosome I"/>
</dbReference>
<sequence>MALSREEVAALGRLARIELSPEELEHLAPQLDQILEHVAQVSEVAGADVQPTSHPLPLSNVFRADEPRPCLTQDEALSGAPVAQDGRFRVPRILGEEA</sequence>
<dbReference type="NCBIfam" id="TIGR00135">
    <property type="entry name" value="gatC"/>
    <property type="match status" value="1"/>
</dbReference>
<evidence type="ECO:0000313" key="2">
    <source>
        <dbReference type="EMBL" id="SDT40316.1"/>
    </source>
</evidence>
<keyword evidence="1" id="KW-0648">Protein biosynthesis</keyword>
<evidence type="ECO:0000256" key="1">
    <source>
        <dbReference type="HAMAP-Rule" id="MF_00122"/>
    </source>
</evidence>
<keyword evidence="1" id="KW-0067">ATP-binding</keyword>
<evidence type="ECO:0000313" key="3">
    <source>
        <dbReference type="Proteomes" id="UP000199103"/>
    </source>
</evidence>
<dbReference type="GO" id="GO:0006412">
    <property type="term" value="P:translation"/>
    <property type="evidence" value="ECO:0007669"/>
    <property type="project" value="UniProtKB-UniRule"/>
</dbReference>
<comment type="similarity">
    <text evidence="1">Belongs to the GatC family.</text>
</comment>
<comment type="subunit">
    <text evidence="1">Heterotrimer of A, B and C subunits.</text>
</comment>
<dbReference type="AlphaFoldDB" id="A0A1H2A4D8"/>